<keyword evidence="3 8" id="KW-0418">Kinase</keyword>
<dbReference type="PANTHER" id="PTHR43289">
    <property type="entry name" value="MITOGEN-ACTIVATED PROTEIN KINASE KINASE KINASE 20-RELATED"/>
    <property type="match status" value="1"/>
</dbReference>
<evidence type="ECO:0000313" key="9">
    <source>
        <dbReference type="Proteomes" id="UP000183760"/>
    </source>
</evidence>
<dbReference type="Gene3D" id="1.10.510.10">
    <property type="entry name" value="Transferase(Phosphotransferase) domain 1"/>
    <property type="match status" value="1"/>
</dbReference>
<keyword evidence="9" id="KW-1185">Reference proteome</keyword>
<dbReference type="Proteomes" id="UP000321514">
    <property type="component" value="Unassembled WGS sequence"/>
</dbReference>
<keyword evidence="1" id="KW-0808">Transferase</keyword>
<keyword evidence="4" id="KW-0067">ATP-binding</keyword>
<dbReference type="PROSITE" id="PS50011">
    <property type="entry name" value="PROTEIN_KINASE_DOM"/>
    <property type="match status" value="1"/>
</dbReference>
<evidence type="ECO:0000313" key="7">
    <source>
        <dbReference type="EMBL" id="GEN09991.1"/>
    </source>
</evidence>
<evidence type="ECO:0000256" key="4">
    <source>
        <dbReference type="ARBA" id="ARBA00022840"/>
    </source>
</evidence>
<dbReference type="InterPro" id="IPR011009">
    <property type="entry name" value="Kinase-like_dom_sf"/>
</dbReference>
<dbReference type="EMBL" id="FOIB01000007">
    <property type="protein sequence ID" value="SEU25450.1"/>
    <property type="molecule type" value="Genomic_DNA"/>
</dbReference>
<evidence type="ECO:0000256" key="2">
    <source>
        <dbReference type="ARBA" id="ARBA00022741"/>
    </source>
</evidence>
<dbReference type="Proteomes" id="UP000183760">
    <property type="component" value="Unassembled WGS sequence"/>
</dbReference>
<keyword evidence="8" id="KW-0723">Serine/threonine-protein kinase</keyword>
<proteinExistence type="predicted"/>
<dbReference type="InterPro" id="IPR008271">
    <property type="entry name" value="Ser/Thr_kinase_AS"/>
</dbReference>
<dbReference type="GO" id="GO:0004674">
    <property type="term" value="F:protein serine/threonine kinase activity"/>
    <property type="evidence" value="ECO:0007669"/>
    <property type="project" value="UniProtKB-KW"/>
</dbReference>
<feature type="region of interest" description="Disordered" evidence="5">
    <location>
        <begin position="52"/>
        <end position="79"/>
    </location>
</feature>
<organism evidence="7 10">
    <name type="scientific">Myxococcus fulvus</name>
    <dbReference type="NCBI Taxonomy" id="33"/>
    <lineage>
        <taxon>Bacteria</taxon>
        <taxon>Pseudomonadati</taxon>
        <taxon>Myxococcota</taxon>
        <taxon>Myxococcia</taxon>
        <taxon>Myxococcales</taxon>
        <taxon>Cystobacterineae</taxon>
        <taxon>Myxococcaceae</taxon>
        <taxon>Myxococcus</taxon>
    </lineage>
</organism>
<dbReference type="SUPFAM" id="SSF56112">
    <property type="entry name" value="Protein kinase-like (PK-like)"/>
    <property type="match status" value="1"/>
</dbReference>
<dbReference type="AlphaFoldDB" id="A0A511T755"/>
<dbReference type="Gene3D" id="1.25.40.10">
    <property type="entry name" value="Tetratricopeptide repeat domain"/>
    <property type="match status" value="2"/>
</dbReference>
<dbReference type="STRING" id="1334629.MFUL124B02_19955"/>
<evidence type="ECO:0000259" key="6">
    <source>
        <dbReference type="PROSITE" id="PS50011"/>
    </source>
</evidence>
<sequence length="1045" mass="112346">MAPSSDTACLDEPQLLDLADGVASKELRARADTHLDRCPDCQARLAGFLRARAPSTPATQTDAPRTPTTLLEAPPSSRRMPLSALERGTLLGRYVVLERIGAGGMGVVYAAYDPSIDRRVGLKLVAATDQVLSEARAAARTQHPSVVAVHDVGRVDDRVFIAMELVEGGTLRQHLAHARPDWRGVTRLYLQAGHGLAAAHAAGVIHRDFKPDNVLVDRAGRAKVTDFGLARLAAPVDSPPARASTIIEPAPHIASTAAAGTPGYIAPEVLAGGRVDARSDQFSFCVALFEGLSGVKPGAAEAREALARASVPRALLSVVQRGLSPAPAERYPSMDALLLAMERAAFPRTSRWLGVAGVLAGLAAILTAIFVTRGPRPCTDSASRLVGIWDASRKASLHEAFLATKAPDAEGAHAALSQSLDARAGAWTEAHRDACEDTHVRQEQSEAAMDLRMNCLERARRELRALVDVLRTANANEVSGAPQMARGLSDVSRCDDAEALARPVPPPSKGPDVEKVRAAYETLADAKARDIAGRWSEVQALAATVEAAARAVGYKPLLGEALLAQGRVKLHERDEKEAARLLRQAVLASQAGRDDDRVIEEMTLLVQVEGELAERPEHADLWRDLAQSQLERIGGDEQLESNLTFAHGLVLTRQGRHAEAIVQLERCIAIRERTQGQDAYVLLDALLALGTAQRGVGRLEEALATQQRTRTLLVRHVGAEHPFVAMTLNNLAGTLIKLRRYDEGLAAFDESIRLFERIHGPGQPANYLMSLYGNIGAVESSRGRYEPAREALERAWALAREHRPPGHPDRAFIAGNLAVVLAGLGKVDDALARVESMRAELDAAQSEGRRSQRHADLQTRMAEILLKVRRFEQAATQARAAAALLDELGAQDERATPLCRLAMALLGSGRLVDAERVAREAVALRERAGSSLPEDLAEARSILGQVLLAKGDAPRARGLLEQALEDWEKEGASAFTLAETRFALARALRRAGVDPDRARTLALSARDAVAPTPEPRSPRLEEVEAFLSGAPPPRAAPGRVDFAPR</sequence>
<dbReference type="RefSeq" id="WP_170300479.1">
    <property type="nucleotide sequence ID" value="NZ_BJXR01000036.1"/>
</dbReference>
<protein>
    <submittedName>
        <fullName evidence="8">Serine/threonine protein kinase</fullName>
    </submittedName>
</protein>
<name>A0A511T755_MYXFU</name>
<evidence type="ECO:0000256" key="1">
    <source>
        <dbReference type="ARBA" id="ARBA00022679"/>
    </source>
</evidence>
<dbReference type="PROSITE" id="PS00108">
    <property type="entry name" value="PROTEIN_KINASE_ST"/>
    <property type="match status" value="1"/>
</dbReference>
<reference evidence="7 10" key="2">
    <citation type="submission" date="2019-07" db="EMBL/GenBank/DDBJ databases">
        <title>Whole genome shotgun sequence of Myxococcus fulvus NBRC 100333.</title>
        <authorList>
            <person name="Hosoyama A."/>
            <person name="Uohara A."/>
            <person name="Ohji S."/>
            <person name="Ichikawa N."/>
        </authorList>
    </citation>
    <scope>NUCLEOTIDE SEQUENCE [LARGE SCALE GENOMIC DNA]</scope>
    <source>
        <strain evidence="7 10">NBRC 100333</strain>
    </source>
</reference>
<evidence type="ECO:0000313" key="10">
    <source>
        <dbReference type="Proteomes" id="UP000321514"/>
    </source>
</evidence>
<dbReference type="Pfam" id="PF13424">
    <property type="entry name" value="TPR_12"/>
    <property type="match status" value="2"/>
</dbReference>
<dbReference type="Pfam" id="PF00069">
    <property type="entry name" value="Pkinase"/>
    <property type="match status" value="1"/>
</dbReference>
<dbReference type="PANTHER" id="PTHR43289:SF34">
    <property type="entry name" value="SERINE_THREONINE-PROTEIN KINASE YBDM-RELATED"/>
    <property type="match status" value="1"/>
</dbReference>
<evidence type="ECO:0000256" key="5">
    <source>
        <dbReference type="SAM" id="MobiDB-lite"/>
    </source>
</evidence>
<evidence type="ECO:0000256" key="3">
    <source>
        <dbReference type="ARBA" id="ARBA00022777"/>
    </source>
</evidence>
<dbReference type="SMART" id="SM00028">
    <property type="entry name" value="TPR"/>
    <property type="match status" value="7"/>
</dbReference>
<gene>
    <name evidence="7" type="ORF">MFU01_50280</name>
    <name evidence="8" type="ORF">SAMN05443572_107104</name>
</gene>
<reference evidence="8 9" key="1">
    <citation type="submission" date="2016-10" db="EMBL/GenBank/DDBJ databases">
        <authorList>
            <person name="Varghese N."/>
            <person name="Submissions S."/>
        </authorList>
    </citation>
    <scope>NUCLEOTIDE SEQUENCE [LARGE SCALE GENOMIC DNA]</scope>
    <source>
        <strain evidence="8 9">DSM 16525</strain>
    </source>
</reference>
<dbReference type="EMBL" id="BJXR01000036">
    <property type="protein sequence ID" value="GEN09991.1"/>
    <property type="molecule type" value="Genomic_DNA"/>
</dbReference>
<dbReference type="InterPro" id="IPR019734">
    <property type="entry name" value="TPR_rpt"/>
</dbReference>
<dbReference type="InterPro" id="IPR011990">
    <property type="entry name" value="TPR-like_helical_dom_sf"/>
</dbReference>
<dbReference type="SUPFAM" id="SSF48452">
    <property type="entry name" value="TPR-like"/>
    <property type="match status" value="3"/>
</dbReference>
<dbReference type="Gene3D" id="3.30.200.20">
    <property type="entry name" value="Phosphorylase Kinase, domain 1"/>
    <property type="match status" value="1"/>
</dbReference>
<feature type="compositionally biased region" description="Polar residues" evidence="5">
    <location>
        <begin position="56"/>
        <end position="69"/>
    </location>
</feature>
<dbReference type="GO" id="GO:0005524">
    <property type="term" value="F:ATP binding"/>
    <property type="evidence" value="ECO:0007669"/>
    <property type="project" value="UniProtKB-KW"/>
</dbReference>
<accession>A0A511T755</accession>
<comment type="caution">
    <text evidence="7">The sequence shown here is derived from an EMBL/GenBank/DDBJ whole genome shotgun (WGS) entry which is preliminary data.</text>
</comment>
<evidence type="ECO:0000313" key="8">
    <source>
        <dbReference type="EMBL" id="SEU25450.1"/>
    </source>
</evidence>
<keyword evidence="2" id="KW-0547">Nucleotide-binding</keyword>
<feature type="region of interest" description="Disordered" evidence="5">
    <location>
        <begin position="1025"/>
        <end position="1045"/>
    </location>
</feature>
<dbReference type="InterPro" id="IPR000719">
    <property type="entry name" value="Prot_kinase_dom"/>
</dbReference>
<feature type="domain" description="Protein kinase" evidence="6">
    <location>
        <begin position="94"/>
        <end position="346"/>
    </location>
</feature>
<dbReference type="CDD" id="cd14014">
    <property type="entry name" value="STKc_PknB_like"/>
    <property type="match status" value="1"/>
</dbReference>